<name>A0A1B2EMI9_9HYPH</name>
<sequence>MGYPKDADGIDRAFAGGLFHSGDRTVREVDVYQCNFLKSSAQSPATIAGECLNGAYLVNEQRA</sequence>
<dbReference type="EMBL" id="CP016616">
    <property type="protein sequence ID" value="ANY81177.1"/>
    <property type="molecule type" value="Genomic_DNA"/>
</dbReference>
<proteinExistence type="predicted"/>
<organism evidence="1">
    <name type="scientific">Microvirga ossetica</name>
    <dbReference type="NCBI Taxonomy" id="1882682"/>
    <lineage>
        <taxon>Bacteria</taxon>
        <taxon>Pseudomonadati</taxon>
        <taxon>Pseudomonadota</taxon>
        <taxon>Alphaproteobacteria</taxon>
        <taxon>Hyphomicrobiales</taxon>
        <taxon>Methylobacteriaceae</taxon>
        <taxon>Microvirga</taxon>
    </lineage>
</organism>
<dbReference type="AlphaFoldDB" id="A0A1B2EMI9"/>
<dbReference type="KEGG" id="moc:BB934_25595"/>
<gene>
    <name evidence="1" type="ORF">BB934_25595</name>
</gene>
<protein>
    <submittedName>
        <fullName evidence="1">Uncharacterized protein</fullName>
    </submittedName>
</protein>
<reference evidence="1" key="1">
    <citation type="submission" date="2016-07" db="EMBL/GenBank/DDBJ databases">
        <title>Microvirga ossetica sp. nov. a new species of rhizobia isolated from root nodules of the legume species Vicia alpestris Steven originated from North Ossetia region in the Caucasus.</title>
        <authorList>
            <person name="Safronova V.I."/>
            <person name="Kuznetsova I.G."/>
            <person name="Sazanova A.L."/>
            <person name="Belimov A."/>
            <person name="Andronov E."/>
            <person name="Osledkin Y.S."/>
            <person name="Onishchuk O.P."/>
            <person name="Kurchak O.N."/>
            <person name="Shaposhnikov A.I."/>
            <person name="Willems A."/>
            <person name="Tikhonovich I.A."/>
        </authorList>
    </citation>
    <scope>NUCLEOTIDE SEQUENCE [LARGE SCALE GENOMIC DNA]</scope>
    <source>
        <strain evidence="1">V5/3M</strain>
    </source>
</reference>
<evidence type="ECO:0000313" key="1">
    <source>
        <dbReference type="EMBL" id="ANY81177.1"/>
    </source>
</evidence>
<accession>A0A1B2EMI9</accession>